<feature type="region of interest" description="Disordered" evidence="2">
    <location>
        <begin position="41"/>
        <end position="64"/>
    </location>
</feature>
<evidence type="ECO:0000259" key="3">
    <source>
        <dbReference type="PROSITE" id="PS51782"/>
    </source>
</evidence>
<dbReference type="CDD" id="cd00118">
    <property type="entry name" value="LysM"/>
    <property type="match status" value="1"/>
</dbReference>
<dbReference type="Gene3D" id="2.70.70.10">
    <property type="entry name" value="Glucose Permease (Domain IIA)"/>
    <property type="match status" value="1"/>
</dbReference>
<evidence type="ECO:0000313" key="4">
    <source>
        <dbReference type="EMBL" id="TDO96417.1"/>
    </source>
</evidence>
<keyword evidence="5" id="KW-1185">Reference proteome</keyword>
<dbReference type="OrthoDB" id="9795421at2"/>
<evidence type="ECO:0000256" key="2">
    <source>
        <dbReference type="SAM" id="MobiDB-lite"/>
    </source>
</evidence>
<dbReference type="PROSITE" id="PS51782">
    <property type="entry name" value="LYSM"/>
    <property type="match status" value="1"/>
</dbReference>
<proteinExistence type="inferred from homology"/>
<organism evidence="4 5">
    <name type="scientific">Marinomonas balearica</name>
    <dbReference type="NCBI Taxonomy" id="491947"/>
    <lineage>
        <taxon>Bacteria</taxon>
        <taxon>Pseudomonadati</taxon>
        <taxon>Pseudomonadota</taxon>
        <taxon>Gammaproteobacteria</taxon>
        <taxon>Oceanospirillales</taxon>
        <taxon>Oceanospirillaceae</taxon>
        <taxon>Marinomonas</taxon>
    </lineage>
</organism>
<comment type="caution">
    <text evidence="4">The sequence shown here is derived from an EMBL/GenBank/DDBJ whole genome shotgun (WGS) entry which is preliminary data.</text>
</comment>
<protein>
    <submittedName>
        <fullName evidence="4">Lipoprotein NlpD</fullName>
    </submittedName>
</protein>
<dbReference type="InterPro" id="IPR018392">
    <property type="entry name" value="LysM"/>
</dbReference>
<dbReference type="EMBL" id="SNXC01000014">
    <property type="protein sequence ID" value="TDO96417.1"/>
    <property type="molecule type" value="Genomic_DNA"/>
</dbReference>
<dbReference type="Pfam" id="PF01551">
    <property type="entry name" value="Peptidase_M23"/>
    <property type="match status" value="1"/>
</dbReference>
<dbReference type="Pfam" id="PF01476">
    <property type="entry name" value="LysM"/>
    <property type="match status" value="1"/>
</dbReference>
<dbReference type="GO" id="GO:0009279">
    <property type="term" value="C:cell outer membrane"/>
    <property type="evidence" value="ECO:0007669"/>
    <property type="project" value="TreeGrafter"/>
</dbReference>
<dbReference type="SMART" id="SM00257">
    <property type="entry name" value="LysM"/>
    <property type="match status" value="1"/>
</dbReference>
<dbReference type="GO" id="GO:0032153">
    <property type="term" value="C:cell division site"/>
    <property type="evidence" value="ECO:0007669"/>
    <property type="project" value="TreeGrafter"/>
</dbReference>
<dbReference type="Gene3D" id="3.10.350.10">
    <property type="entry name" value="LysM domain"/>
    <property type="match status" value="1"/>
</dbReference>
<dbReference type="InterPro" id="IPR036779">
    <property type="entry name" value="LysM_dom_sf"/>
</dbReference>
<dbReference type="InterPro" id="IPR050570">
    <property type="entry name" value="Cell_wall_metabolism_enzyme"/>
</dbReference>
<comment type="similarity">
    <text evidence="1">Belongs to the E.coli NlpD/Haemophilus LppB family.</text>
</comment>
<gene>
    <name evidence="4" type="ORF">DFP79_2992</name>
</gene>
<feature type="compositionally biased region" description="Polar residues" evidence="2">
    <location>
        <begin position="41"/>
        <end position="60"/>
    </location>
</feature>
<dbReference type="PANTHER" id="PTHR21666">
    <property type="entry name" value="PEPTIDASE-RELATED"/>
    <property type="match status" value="1"/>
</dbReference>
<dbReference type="SUPFAM" id="SSF51261">
    <property type="entry name" value="Duplicated hybrid motif"/>
    <property type="match status" value="1"/>
</dbReference>
<dbReference type="GO" id="GO:0004222">
    <property type="term" value="F:metalloendopeptidase activity"/>
    <property type="evidence" value="ECO:0007669"/>
    <property type="project" value="TreeGrafter"/>
</dbReference>
<dbReference type="CDD" id="cd12797">
    <property type="entry name" value="M23_peptidase"/>
    <property type="match status" value="1"/>
</dbReference>
<keyword evidence="4" id="KW-0449">Lipoprotein</keyword>
<feature type="domain" description="LysM" evidence="3">
    <location>
        <begin position="63"/>
        <end position="107"/>
    </location>
</feature>
<sequence length="289" mass="31377">MILTILLIGVQRINAFKRLLSLTIVSLLLSACAYDSFHYPDSNSKSRQVQSSRPQVTPTPASGIHKVQSGDTLFAIAFRYGLDYRNLASLNNIDSPYVIYPNQKIRLVGKHKTLTKPTSIKKAVTPTKAAKTKTSAQKNKPSNSKNVKKVNSAKKLPSKSSVTTKKVVKWLWPIEGSVVRGFSSSGVSSKGIDIKGTKGHHVKAVADGVVVYAGSGLIGYGNLVIVKHNEIYLSAYAYNKRILVKEQQSVRAGDSLAIIGGKGNEASLLHFEVRKDGQPVNPLNVLPSR</sequence>
<feature type="region of interest" description="Disordered" evidence="2">
    <location>
        <begin position="128"/>
        <end position="158"/>
    </location>
</feature>
<dbReference type="PANTHER" id="PTHR21666:SF263">
    <property type="entry name" value="MUREIN HYDROLASE ACTIVATOR NLPD"/>
    <property type="match status" value="1"/>
</dbReference>
<feature type="compositionally biased region" description="Low complexity" evidence="2">
    <location>
        <begin position="128"/>
        <end position="145"/>
    </location>
</feature>
<name>A0A4R6M523_9GAMM</name>
<dbReference type="AlphaFoldDB" id="A0A4R6M523"/>
<dbReference type="InterPro" id="IPR016047">
    <property type="entry name" value="M23ase_b-sheet_dom"/>
</dbReference>
<dbReference type="Proteomes" id="UP000294656">
    <property type="component" value="Unassembled WGS sequence"/>
</dbReference>
<dbReference type="InterPro" id="IPR011055">
    <property type="entry name" value="Dup_hybrid_motif"/>
</dbReference>
<evidence type="ECO:0000313" key="5">
    <source>
        <dbReference type="Proteomes" id="UP000294656"/>
    </source>
</evidence>
<reference evidence="4 5" key="1">
    <citation type="submission" date="2019-03" db="EMBL/GenBank/DDBJ databases">
        <title>Genomic Encyclopedia of Type Strains, Phase III (KMG-III): the genomes of soil and plant-associated and newly described type strains.</title>
        <authorList>
            <person name="Whitman W."/>
        </authorList>
    </citation>
    <scope>NUCLEOTIDE SEQUENCE [LARGE SCALE GENOMIC DNA]</scope>
    <source>
        <strain evidence="4 5">CECT 7378</strain>
    </source>
</reference>
<evidence type="ECO:0000256" key="1">
    <source>
        <dbReference type="ARBA" id="ARBA00038420"/>
    </source>
</evidence>
<accession>A0A4R6M523</accession>